<reference evidence="12 13" key="1">
    <citation type="submission" date="2021-04" db="EMBL/GenBank/DDBJ databases">
        <authorList>
            <person name="De Guttry C."/>
            <person name="Zahm M."/>
            <person name="Klopp C."/>
            <person name="Cabau C."/>
            <person name="Louis A."/>
            <person name="Berthelot C."/>
            <person name="Parey E."/>
            <person name="Roest Crollius H."/>
            <person name="Montfort J."/>
            <person name="Robinson-Rechavi M."/>
            <person name="Bucao C."/>
            <person name="Bouchez O."/>
            <person name="Gislard M."/>
            <person name="Lluch J."/>
            <person name="Milhes M."/>
            <person name="Lampietro C."/>
            <person name="Lopez Roques C."/>
            <person name="Donnadieu C."/>
            <person name="Braasch I."/>
            <person name="Desvignes T."/>
            <person name="Postlethwait J."/>
            <person name="Bobe J."/>
            <person name="Wedekind C."/>
            <person name="Guiguen Y."/>
        </authorList>
    </citation>
    <scope>NUCLEOTIDE SEQUENCE [LARGE SCALE GENOMIC DNA]</scope>
    <source>
        <strain evidence="12">Cs_M1</strain>
        <tissue evidence="12">Blood</tissue>
    </source>
</reference>
<evidence type="ECO:0000256" key="8">
    <source>
        <dbReference type="ARBA" id="ARBA00023215"/>
    </source>
</evidence>
<dbReference type="SUPFAM" id="SSF50242">
    <property type="entry name" value="TIMP-like"/>
    <property type="match status" value="1"/>
</dbReference>
<feature type="disulfide bond" evidence="10">
    <location>
        <begin position="110"/>
        <end position="151"/>
    </location>
</feature>
<evidence type="ECO:0000256" key="6">
    <source>
        <dbReference type="ARBA" id="ARBA00022690"/>
    </source>
</evidence>
<dbReference type="PANTHER" id="PTHR11844:SF24">
    <property type="entry name" value="METALLOPROTEINASE INHIBITOR 2"/>
    <property type="match status" value="1"/>
</dbReference>
<feature type="disulfide bond" evidence="10">
    <location>
        <begin position="9"/>
        <end position="108"/>
    </location>
</feature>
<comment type="similarity">
    <text evidence="2">Belongs to the protease inhibitor I35 (TIMP) family.</text>
</comment>
<evidence type="ECO:0000259" key="11">
    <source>
        <dbReference type="PROSITE" id="PS50189"/>
    </source>
</evidence>
<comment type="caution">
    <text evidence="12">The sequence shown here is derived from an EMBL/GenBank/DDBJ whole genome shotgun (WGS) entry which is preliminary data.</text>
</comment>
<evidence type="ECO:0000256" key="4">
    <source>
        <dbReference type="ARBA" id="ARBA00022525"/>
    </source>
</evidence>
<dbReference type="GO" id="GO:0031012">
    <property type="term" value="C:extracellular matrix"/>
    <property type="evidence" value="ECO:0007669"/>
    <property type="project" value="TreeGrafter"/>
</dbReference>
<gene>
    <name evidence="12" type="ORF">J4Q44_G00180250</name>
</gene>
<evidence type="ECO:0000256" key="2">
    <source>
        <dbReference type="ARBA" id="ARBA00011027"/>
    </source>
</evidence>
<dbReference type="EMBL" id="JAGTTL010000015">
    <property type="protein sequence ID" value="KAK6312361.1"/>
    <property type="molecule type" value="Genomic_DNA"/>
</dbReference>
<dbReference type="SMART" id="SM00206">
    <property type="entry name" value="NTR"/>
    <property type="match status" value="1"/>
</dbReference>
<dbReference type="InterPro" id="IPR001134">
    <property type="entry name" value="Netrin_domain"/>
</dbReference>
<dbReference type="Pfam" id="PF00965">
    <property type="entry name" value="TIMP"/>
    <property type="match status" value="1"/>
</dbReference>
<feature type="disulfide bond" evidence="10">
    <location>
        <begin position="115"/>
        <end position="120"/>
    </location>
</feature>
<dbReference type="PANTHER" id="PTHR11844">
    <property type="entry name" value="METALLOPROTEASE INHIBITOR"/>
    <property type="match status" value="1"/>
</dbReference>
<evidence type="ECO:0000256" key="7">
    <source>
        <dbReference type="ARBA" id="ARBA00023157"/>
    </source>
</evidence>
<evidence type="ECO:0000313" key="13">
    <source>
        <dbReference type="Proteomes" id="UP001356427"/>
    </source>
</evidence>
<evidence type="ECO:0000256" key="9">
    <source>
        <dbReference type="ARBA" id="ARBA00030102"/>
    </source>
</evidence>
<keyword evidence="7 10" id="KW-1015">Disulfide bond</keyword>
<keyword evidence="5" id="KW-0483">Metalloprotease inhibitor</keyword>
<organism evidence="12 13">
    <name type="scientific">Coregonus suidteri</name>
    <dbReference type="NCBI Taxonomy" id="861788"/>
    <lineage>
        <taxon>Eukaryota</taxon>
        <taxon>Metazoa</taxon>
        <taxon>Chordata</taxon>
        <taxon>Craniata</taxon>
        <taxon>Vertebrata</taxon>
        <taxon>Euteleostomi</taxon>
        <taxon>Actinopterygii</taxon>
        <taxon>Neopterygii</taxon>
        <taxon>Teleostei</taxon>
        <taxon>Protacanthopterygii</taxon>
        <taxon>Salmoniformes</taxon>
        <taxon>Salmonidae</taxon>
        <taxon>Coregoninae</taxon>
        <taxon>Coregonus</taxon>
    </lineage>
</organism>
<dbReference type="GO" id="GO:0051045">
    <property type="term" value="P:negative regulation of membrane protein ectodomain proteolysis"/>
    <property type="evidence" value="ECO:0007669"/>
    <property type="project" value="TreeGrafter"/>
</dbReference>
<dbReference type="InterPro" id="IPR008993">
    <property type="entry name" value="TIMP-like_OB-fold"/>
</dbReference>
<accession>A0AAN8M5Q7</accession>
<keyword evidence="8" id="KW-0481">Metalloenzyme inhibitor</keyword>
<comment type="subcellular location">
    <subcellularLocation>
        <location evidence="1">Secreted</location>
    </subcellularLocation>
</comment>
<feature type="disulfide bond" evidence="10">
    <location>
        <begin position="128"/>
        <end position="143"/>
    </location>
</feature>
<evidence type="ECO:0000256" key="1">
    <source>
        <dbReference type="ARBA" id="ARBA00004613"/>
    </source>
</evidence>
<dbReference type="GO" id="GO:0005615">
    <property type="term" value="C:extracellular space"/>
    <property type="evidence" value="ECO:0007669"/>
    <property type="project" value="TreeGrafter"/>
</dbReference>
<keyword evidence="13" id="KW-1185">Reference proteome</keyword>
<dbReference type="GO" id="GO:0002020">
    <property type="term" value="F:protease binding"/>
    <property type="evidence" value="ECO:0007669"/>
    <property type="project" value="TreeGrafter"/>
</dbReference>
<dbReference type="AlphaFoldDB" id="A0AAN8M5Q7"/>
<dbReference type="PROSITE" id="PS50189">
    <property type="entry name" value="NTR"/>
    <property type="match status" value="1"/>
</dbReference>
<keyword evidence="6" id="KW-0646">Protease inhibitor</keyword>
<dbReference type="InterPro" id="IPR001820">
    <property type="entry name" value="TIMP"/>
</dbReference>
<evidence type="ECO:0000256" key="10">
    <source>
        <dbReference type="PIRSR" id="PIRSR601820-3"/>
    </source>
</evidence>
<protein>
    <recommendedName>
        <fullName evidence="3">Metalloproteinase inhibitor 2</fullName>
    </recommendedName>
    <alternativeName>
        <fullName evidence="9">Tissue inhibitor of metalloproteinases 2</fullName>
    </alternativeName>
</protein>
<dbReference type="InterPro" id="IPR027465">
    <property type="entry name" value="TIMP_C"/>
</dbReference>
<dbReference type="GO" id="GO:0008191">
    <property type="term" value="F:metalloendopeptidase inhibitor activity"/>
    <property type="evidence" value="ECO:0007669"/>
    <property type="project" value="InterPro"/>
</dbReference>
<dbReference type="Gene3D" id="2.40.50.120">
    <property type="match status" value="1"/>
</dbReference>
<sequence length="154" mass="17123">MLHPQQAFCNADVVIMAKVVGVNVGSNTKYDIQQIKMFKGPDRVIHAIFTASSPAACGVTLETNKEYLFIGKLVTGRMYATQCGYNMPWEDLSATQKKCLTRRYQSGCNCKIIRCTSLPCPISTPEECLWMDLGTDNGQNLACIKRRDGSCAWK</sequence>
<evidence type="ECO:0000256" key="3">
    <source>
        <dbReference type="ARBA" id="ARBA00013520"/>
    </source>
</evidence>
<dbReference type="Gene3D" id="3.90.370.10">
    <property type="entry name" value="Tissue inhibitor of metalloproteinase-1. Chain B, domain 1"/>
    <property type="match status" value="1"/>
</dbReference>
<proteinExistence type="inferred from homology"/>
<keyword evidence="4" id="KW-0964">Secreted</keyword>
<dbReference type="GO" id="GO:0009725">
    <property type="term" value="P:response to hormone"/>
    <property type="evidence" value="ECO:0007669"/>
    <property type="project" value="TreeGrafter"/>
</dbReference>
<feature type="domain" description="NTR" evidence="11">
    <location>
        <begin position="1"/>
        <end position="108"/>
    </location>
</feature>
<evidence type="ECO:0000313" key="12">
    <source>
        <dbReference type="EMBL" id="KAK6312361.1"/>
    </source>
</evidence>
<name>A0AAN8M5Q7_9TELE</name>
<dbReference type="Proteomes" id="UP001356427">
    <property type="component" value="Unassembled WGS sequence"/>
</dbReference>
<evidence type="ECO:0000256" key="5">
    <source>
        <dbReference type="ARBA" id="ARBA00022608"/>
    </source>
</evidence>
<dbReference type="GO" id="GO:0034097">
    <property type="term" value="P:response to cytokine"/>
    <property type="evidence" value="ECO:0007669"/>
    <property type="project" value="TreeGrafter"/>
</dbReference>